<feature type="domain" description="Reverse transcriptase" evidence="1">
    <location>
        <begin position="9"/>
        <end position="55"/>
    </location>
</feature>
<comment type="caution">
    <text evidence="2">The sequence shown here is derived from an EMBL/GenBank/DDBJ whole genome shotgun (WGS) entry which is preliminary data.</text>
</comment>
<name>A0ABD2MZN4_9CUCU</name>
<dbReference type="SUPFAM" id="SSF56672">
    <property type="entry name" value="DNA/RNA polymerases"/>
    <property type="match status" value="1"/>
</dbReference>
<dbReference type="InterPro" id="IPR000477">
    <property type="entry name" value="RT_dom"/>
</dbReference>
<dbReference type="EMBL" id="JABFTP020000042">
    <property type="protein sequence ID" value="KAL3271646.1"/>
    <property type="molecule type" value="Genomic_DNA"/>
</dbReference>
<dbReference type="Proteomes" id="UP001516400">
    <property type="component" value="Unassembled WGS sequence"/>
</dbReference>
<feature type="non-terminal residue" evidence="2">
    <location>
        <position position="62"/>
    </location>
</feature>
<accession>A0ABD2MZN4</accession>
<gene>
    <name evidence="2" type="ORF">HHI36_022120</name>
</gene>
<dbReference type="AlphaFoldDB" id="A0ABD2MZN4"/>
<proteinExistence type="predicted"/>
<evidence type="ECO:0000313" key="2">
    <source>
        <dbReference type="EMBL" id="KAL3271646.1"/>
    </source>
</evidence>
<reference evidence="2 3" key="1">
    <citation type="journal article" date="2021" name="BMC Biol.">
        <title>Horizontally acquired antibacterial genes associated with adaptive radiation of ladybird beetles.</title>
        <authorList>
            <person name="Li H.S."/>
            <person name="Tang X.F."/>
            <person name="Huang Y.H."/>
            <person name="Xu Z.Y."/>
            <person name="Chen M.L."/>
            <person name="Du X.Y."/>
            <person name="Qiu B.Y."/>
            <person name="Chen P.T."/>
            <person name="Zhang W."/>
            <person name="Slipinski A."/>
            <person name="Escalona H.E."/>
            <person name="Waterhouse R.M."/>
            <person name="Zwick A."/>
            <person name="Pang H."/>
        </authorList>
    </citation>
    <scope>NUCLEOTIDE SEQUENCE [LARGE SCALE GENOMIC DNA]</scope>
    <source>
        <strain evidence="2">SYSU2018</strain>
    </source>
</reference>
<dbReference type="GO" id="GO:0071897">
    <property type="term" value="P:DNA biosynthetic process"/>
    <property type="evidence" value="ECO:0007669"/>
    <property type="project" value="UniProtKB-ARBA"/>
</dbReference>
<dbReference type="Gene3D" id="3.30.70.270">
    <property type="match status" value="1"/>
</dbReference>
<evidence type="ECO:0000313" key="3">
    <source>
        <dbReference type="Proteomes" id="UP001516400"/>
    </source>
</evidence>
<keyword evidence="3" id="KW-1185">Reference proteome</keyword>
<sequence length="62" mass="7006">MTGTIFSNEHQCLAFANDLTLIAKSKKELQKITTRVIQEAKTFGLVINQDKTKFMVMGNTEE</sequence>
<evidence type="ECO:0000259" key="1">
    <source>
        <dbReference type="Pfam" id="PF00078"/>
    </source>
</evidence>
<dbReference type="Pfam" id="PF00078">
    <property type="entry name" value="RVT_1"/>
    <property type="match status" value="1"/>
</dbReference>
<dbReference type="InterPro" id="IPR043128">
    <property type="entry name" value="Rev_trsase/Diguanyl_cyclase"/>
</dbReference>
<organism evidence="2 3">
    <name type="scientific">Cryptolaemus montrouzieri</name>
    <dbReference type="NCBI Taxonomy" id="559131"/>
    <lineage>
        <taxon>Eukaryota</taxon>
        <taxon>Metazoa</taxon>
        <taxon>Ecdysozoa</taxon>
        <taxon>Arthropoda</taxon>
        <taxon>Hexapoda</taxon>
        <taxon>Insecta</taxon>
        <taxon>Pterygota</taxon>
        <taxon>Neoptera</taxon>
        <taxon>Endopterygota</taxon>
        <taxon>Coleoptera</taxon>
        <taxon>Polyphaga</taxon>
        <taxon>Cucujiformia</taxon>
        <taxon>Coccinelloidea</taxon>
        <taxon>Coccinellidae</taxon>
        <taxon>Scymninae</taxon>
        <taxon>Scymnini</taxon>
        <taxon>Cryptolaemus</taxon>
    </lineage>
</organism>
<protein>
    <recommendedName>
        <fullName evidence="1">Reverse transcriptase domain-containing protein</fullName>
    </recommendedName>
</protein>
<dbReference type="InterPro" id="IPR043502">
    <property type="entry name" value="DNA/RNA_pol_sf"/>
</dbReference>